<proteinExistence type="predicted"/>
<accession>A0A2X0L0I8</accession>
<dbReference type="Proteomes" id="UP000249723">
    <property type="component" value="Unassembled WGS sequence"/>
</dbReference>
<protein>
    <submittedName>
        <fullName evidence="1">BZ3500_MvSof-1268-A1-R1_Chr9g10397 protein</fullName>
    </submittedName>
</protein>
<dbReference type="AlphaFoldDB" id="A0A2X0L0I8"/>
<dbReference type="EMBL" id="FMWP01000107">
    <property type="protein sequence ID" value="SDA00024.1"/>
    <property type="molecule type" value="Genomic_DNA"/>
</dbReference>
<name>A0A2X0L0I8_9BASI</name>
<evidence type="ECO:0000313" key="1">
    <source>
        <dbReference type="EMBL" id="SDA00024.1"/>
    </source>
</evidence>
<sequence>MVPKPFIENDCTPIRNTQPLPHRLIGSDLPAISGDIAKQTAEAIDGMGMLIFAQNVDRSLSVLFIFSHNVDRFLEAVILSPMLELANRVSTRTLH</sequence>
<reference evidence="2" key="1">
    <citation type="submission" date="2016-10" db="EMBL/GenBank/DDBJ databases">
        <authorList>
            <person name="Jeantristanb JTB J.-T."/>
            <person name="Ricardo R."/>
        </authorList>
    </citation>
    <scope>NUCLEOTIDE SEQUENCE [LARGE SCALE GENOMIC DNA]</scope>
</reference>
<gene>
    <name evidence="1" type="ORF">BZ3500_MVSOF-1268-A1-R1_CHR9G10397</name>
</gene>
<keyword evidence="2" id="KW-1185">Reference proteome</keyword>
<evidence type="ECO:0000313" key="2">
    <source>
        <dbReference type="Proteomes" id="UP000249723"/>
    </source>
</evidence>
<organism evidence="1 2">
    <name type="scientific">Microbotryum saponariae</name>
    <dbReference type="NCBI Taxonomy" id="289078"/>
    <lineage>
        <taxon>Eukaryota</taxon>
        <taxon>Fungi</taxon>
        <taxon>Dikarya</taxon>
        <taxon>Basidiomycota</taxon>
        <taxon>Pucciniomycotina</taxon>
        <taxon>Microbotryomycetes</taxon>
        <taxon>Microbotryales</taxon>
        <taxon>Microbotryaceae</taxon>
        <taxon>Microbotryum</taxon>
    </lineage>
</organism>